<comment type="caution">
    <text evidence="2">The sequence shown here is derived from an EMBL/GenBank/DDBJ whole genome shotgun (WGS) entry which is preliminary data.</text>
</comment>
<dbReference type="Proteomes" id="UP001445335">
    <property type="component" value="Unassembled WGS sequence"/>
</dbReference>
<sequence>MFLATLLYGFIAVELLDCKKTFLLHRAPPAAARVSTDRLGQAASNCNAIAWACKRATCRGLLCISRWVNTWLAEQVSGPGVTNAVTPSQRTCELRSLRFRWDWARNALFYQLPVITWDSLESRTPIGSGSYAPIVQAVARVVDEDGDSIGVAFELVGDGRSLLDVVSVAWAMCWRRRCH</sequence>
<dbReference type="EMBL" id="JALJOU010000006">
    <property type="protein sequence ID" value="KAK9843406.1"/>
    <property type="molecule type" value="Genomic_DNA"/>
</dbReference>
<reference evidence="2 3" key="1">
    <citation type="journal article" date="2024" name="Nat. Commun.">
        <title>Phylogenomics reveals the evolutionary origins of lichenization in chlorophyte algae.</title>
        <authorList>
            <person name="Puginier C."/>
            <person name="Libourel C."/>
            <person name="Otte J."/>
            <person name="Skaloud P."/>
            <person name="Haon M."/>
            <person name="Grisel S."/>
            <person name="Petersen M."/>
            <person name="Berrin J.G."/>
            <person name="Delaux P.M."/>
            <person name="Dal Grande F."/>
            <person name="Keller J."/>
        </authorList>
    </citation>
    <scope>NUCLEOTIDE SEQUENCE [LARGE SCALE GENOMIC DNA]</scope>
    <source>
        <strain evidence="2 3">SAG 245.80</strain>
    </source>
</reference>
<name>A0AAW1SBF2_9CHLO</name>
<evidence type="ECO:0000313" key="2">
    <source>
        <dbReference type="EMBL" id="KAK9843406.1"/>
    </source>
</evidence>
<accession>A0AAW1SBF2</accession>
<gene>
    <name evidence="2" type="ORF">WJX81_000638</name>
</gene>
<evidence type="ECO:0000313" key="3">
    <source>
        <dbReference type="Proteomes" id="UP001445335"/>
    </source>
</evidence>
<organism evidence="2 3">
    <name type="scientific">Elliptochloris bilobata</name>
    <dbReference type="NCBI Taxonomy" id="381761"/>
    <lineage>
        <taxon>Eukaryota</taxon>
        <taxon>Viridiplantae</taxon>
        <taxon>Chlorophyta</taxon>
        <taxon>core chlorophytes</taxon>
        <taxon>Trebouxiophyceae</taxon>
        <taxon>Trebouxiophyceae incertae sedis</taxon>
        <taxon>Elliptochloris clade</taxon>
        <taxon>Elliptochloris</taxon>
    </lineage>
</organism>
<dbReference type="AlphaFoldDB" id="A0AAW1SBF2"/>
<keyword evidence="1" id="KW-0732">Signal</keyword>
<feature type="chain" id="PRO_5043441478" evidence="1">
    <location>
        <begin position="19"/>
        <end position="179"/>
    </location>
</feature>
<evidence type="ECO:0000256" key="1">
    <source>
        <dbReference type="SAM" id="SignalP"/>
    </source>
</evidence>
<keyword evidence="3" id="KW-1185">Reference proteome</keyword>
<proteinExistence type="predicted"/>
<feature type="signal peptide" evidence="1">
    <location>
        <begin position="1"/>
        <end position="18"/>
    </location>
</feature>
<protein>
    <submittedName>
        <fullName evidence="2">Uncharacterized protein</fullName>
    </submittedName>
</protein>